<proteinExistence type="predicted"/>
<name>A0A6P0BGM3_RHILE</name>
<evidence type="ECO:0000313" key="4">
    <source>
        <dbReference type="Proteomes" id="UP000471560"/>
    </source>
</evidence>
<accession>A0A6P0BGM3</accession>
<dbReference type="PANTHER" id="PTHR46564:SF1">
    <property type="entry name" value="TRANSPOSASE"/>
    <property type="match status" value="1"/>
</dbReference>
<dbReference type="InterPro" id="IPR038717">
    <property type="entry name" value="Tc1-like_DDE_dom"/>
</dbReference>
<organism evidence="3 4">
    <name type="scientific">Rhizobium leguminosarum</name>
    <dbReference type="NCBI Taxonomy" id="384"/>
    <lineage>
        <taxon>Bacteria</taxon>
        <taxon>Pseudomonadati</taxon>
        <taxon>Pseudomonadota</taxon>
        <taxon>Alphaproteobacteria</taxon>
        <taxon>Hyphomicrobiales</taxon>
        <taxon>Rhizobiaceae</taxon>
        <taxon>Rhizobium/Agrobacterium group</taxon>
        <taxon>Rhizobium</taxon>
    </lineage>
</organism>
<gene>
    <name evidence="3" type="ORF">GR204_35370</name>
</gene>
<dbReference type="InterPro" id="IPR036397">
    <property type="entry name" value="RNaseH_sf"/>
</dbReference>
<dbReference type="Gene3D" id="3.30.420.10">
    <property type="entry name" value="Ribonuclease H-like superfamily/Ribonuclease H"/>
    <property type="match status" value="1"/>
</dbReference>
<dbReference type="Proteomes" id="UP000471560">
    <property type="component" value="Unassembled WGS sequence"/>
</dbReference>
<dbReference type="Pfam" id="PF13358">
    <property type="entry name" value="DDE_3"/>
    <property type="match status" value="1"/>
</dbReference>
<evidence type="ECO:0000259" key="1">
    <source>
        <dbReference type="Pfam" id="PF13358"/>
    </source>
</evidence>
<comment type="caution">
    <text evidence="3">The sequence shown here is derived from an EMBL/GenBank/DDBJ whole genome shotgun (WGS) entry which is preliminary data.</text>
</comment>
<dbReference type="InterPro" id="IPR047655">
    <property type="entry name" value="Transpos_IS630-like"/>
</dbReference>
<dbReference type="InterPro" id="IPR055247">
    <property type="entry name" value="InsJ-like_HTH"/>
</dbReference>
<feature type="domain" description="Insertion element IS150 protein InsJ-like helix-turn-helix" evidence="2">
    <location>
        <begin position="10"/>
        <end position="51"/>
    </location>
</feature>
<dbReference type="InterPro" id="IPR009057">
    <property type="entry name" value="Homeodomain-like_sf"/>
</dbReference>
<evidence type="ECO:0000259" key="2">
    <source>
        <dbReference type="Pfam" id="PF13518"/>
    </source>
</evidence>
<sequence length="315" mass="35593">MAKPFSDDLRERVVGAVAREGLSCRAAAKRFGIGISTAIDWVRRLRETGSAAPGQMGGHKRRAISGEHRVWLIDRCRAQAFTLRGLVAELGERGLKVDYSAVRTFVHEEGLSYKKKTLVASERERPDVAARRARWLKHRHRIDPSRLVFIDETWTKTNMAPLRGWAPRGERLLGHAPFGHWNTMTFVAALRADRVSAPWIIDGPINGERFLIYVEKVLVPELKPGDIVVMDNLGSHKARTIRAAIRKAGARLFFLPQYSPDLNPIEKLFAKIKHELRKAQARTRQAVDDALAATLQTVSPKECQNYFREAGYEQT</sequence>
<dbReference type="AlphaFoldDB" id="A0A6P0BGM3"/>
<feature type="domain" description="Tc1-like transposase DDE" evidence="1">
    <location>
        <begin position="146"/>
        <end position="286"/>
    </location>
</feature>
<reference evidence="3 4" key="1">
    <citation type="submission" date="2019-12" db="EMBL/GenBank/DDBJ databases">
        <title>Rhizobium genotypes associated with high levels of biological nitrogen fixation by grain legumes in a temperate-maritime cropping system.</title>
        <authorList>
            <person name="Maluk M."/>
            <person name="Francesc Ferrando Molina F."/>
            <person name="Lopez Del Egido L."/>
            <person name="Lafos M."/>
            <person name="Langarica-Fuentes A."/>
            <person name="Gebre Yohannes G."/>
            <person name="Young M.W."/>
            <person name="Martin P."/>
            <person name="Gantlett R."/>
            <person name="Kenicer G."/>
            <person name="Hawes C."/>
            <person name="Begg G.S."/>
            <person name="Quilliam R.S."/>
            <person name="Squire G.R."/>
            <person name="Poole P.S."/>
            <person name="Young P.W."/>
            <person name="Iannetta P.M."/>
            <person name="James E.K."/>
        </authorList>
    </citation>
    <scope>NUCLEOTIDE SEQUENCE [LARGE SCALE GENOMIC DNA]</scope>
    <source>
        <strain evidence="3 4">JHI1096</strain>
    </source>
</reference>
<dbReference type="GO" id="GO:0003676">
    <property type="term" value="F:nucleic acid binding"/>
    <property type="evidence" value="ECO:0007669"/>
    <property type="project" value="InterPro"/>
</dbReference>
<dbReference type="Pfam" id="PF13518">
    <property type="entry name" value="HTH_28"/>
    <property type="match status" value="1"/>
</dbReference>
<dbReference type="EMBL" id="WUEZ01000111">
    <property type="protein sequence ID" value="NEI39137.1"/>
    <property type="molecule type" value="Genomic_DNA"/>
</dbReference>
<dbReference type="PANTHER" id="PTHR46564">
    <property type="entry name" value="TRANSPOSASE"/>
    <property type="match status" value="1"/>
</dbReference>
<evidence type="ECO:0000313" key="3">
    <source>
        <dbReference type="EMBL" id="NEI39137.1"/>
    </source>
</evidence>
<protein>
    <submittedName>
        <fullName evidence="3">IS630 family transposase</fullName>
    </submittedName>
</protein>
<dbReference type="NCBIfam" id="NF033545">
    <property type="entry name" value="transpos_IS630"/>
    <property type="match status" value="1"/>
</dbReference>
<dbReference type="SUPFAM" id="SSF46689">
    <property type="entry name" value="Homeodomain-like"/>
    <property type="match status" value="1"/>
</dbReference>